<dbReference type="GO" id="GO:0000270">
    <property type="term" value="P:peptidoglycan metabolic process"/>
    <property type="evidence" value="ECO:0007669"/>
    <property type="project" value="TreeGrafter"/>
</dbReference>
<dbReference type="CDD" id="cd06259">
    <property type="entry name" value="YdcF-like"/>
    <property type="match status" value="1"/>
</dbReference>
<dbReference type="PANTHER" id="PTHR30336:SF4">
    <property type="entry name" value="ENVELOPE BIOGENESIS FACTOR ELYC"/>
    <property type="match status" value="1"/>
</dbReference>
<dbReference type="OrthoDB" id="9812311at2"/>
<name>A0A2D2B009_9CAUL</name>
<dbReference type="AlphaFoldDB" id="A0A2D2B009"/>
<proteinExistence type="predicted"/>
<sequence>MRSLAAVFVVVLIWAAGLLAFAQRVERSTPPPEPAAAEAIVALTGASDLRLEAAVRLLEREKAERLLISGVNREASRADIRAITGAVKDVYDCCVDLGYTAANTIGNADEIAKWARGKGYKRLIVVTSDYHMPRSILEIRAAMPEATLVEYPVVTGPVDVRHWWRKAGDARRLTVEYCKYLAILTREGFLSLGPKDEPAASPATKDATS</sequence>
<accession>A0A2D2B009</accession>
<dbReference type="InterPro" id="IPR051599">
    <property type="entry name" value="Cell_Envelope_Assoc"/>
</dbReference>
<dbReference type="EMBL" id="CP024201">
    <property type="protein sequence ID" value="ATQ43598.1"/>
    <property type="molecule type" value="Genomic_DNA"/>
</dbReference>
<evidence type="ECO:0000259" key="1">
    <source>
        <dbReference type="Pfam" id="PF02698"/>
    </source>
</evidence>
<dbReference type="Pfam" id="PF02698">
    <property type="entry name" value="DUF218"/>
    <property type="match status" value="1"/>
</dbReference>
<dbReference type="RefSeq" id="WP_099622847.1">
    <property type="nucleotide sequence ID" value="NZ_CP024201.1"/>
</dbReference>
<dbReference type="GO" id="GO:0005886">
    <property type="term" value="C:plasma membrane"/>
    <property type="evidence" value="ECO:0007669"/>
    <property type="project" value="TreeGrafter"/>
</dbReference>
<evidence type="ECO:0000313" key="2">
    <source>
        <dbReference type="EMBL" id="ATQ43598.1"/>
    </source>
</evidence>
<dbReference type="Proteomes" id="UP000228945">
    <property type="component" value="Chromosome"/>
</dbReference>
<dbReference type="GO" id="GO:0043164">
    <property type="term" value="P:Gram-negative-bacterium-type cell wall biogenesis"/>
    <property type="evidence" value="ECO:0007669"/>
    <property type="project" value="TreeGrafter"/>
</dbReference>
<evidence type="ECO:0000313" key="3">
    <source>
        <dbReference type="Proteomes" id="UP000228945"/>
    </source>
</evidence>
<protein>
    <recommendedName>
        <fullName evidence="1">DUF218 domain-containing protein</fullName>
    </recommendedName>
</protein>
<organism evidence="2 3">
    <name type="scientific">Caulobacter mirabilis</name>
    <dbReference type="NCBI Taxonomy" id="69666"/>
    <lineage>
        <taxon>Bacteria</taxon>
        <taxon>Pseudomonadati</taxon>
        <taxon>Pseudomonadota</taxon>
        <taxon>Alphaproteobacteria</taxon>
        <taxon>Caulobacterales</taxon>
        <taxon>Caulobacteraceae</taxon>
        <taxon>Caulobacter</taxon>
    </lineage>
</organism>
<keyword evidence="3" id="KW-1185">Reference proteome</keyword>
<dbReference type="InterPro" id="IPR003848">
    <property type="entry name" value="DUF218"/>
</dbReference>
<feature type="domain" description="DUF218" evidence="1">
    <location>
        <begin position="39"/>
        <end position="163"/>
    </location>
</feature>
<reference evidence="2 3" key="1">
    <citation type="submission" date="2017-10" db="EMBL/GenBank/DDBJ databases">
        <title>Genome sequence of Caulobacter mirabilis FWC38.</title>
        <authorList>
            <person name="Fiebig A."/>
            <person name="Crosson S."/>
        </authorList>
    </citation>
    <scope>NUCLEOTIDE SEQUENCE [LARGE SCALE GENOMIC DNA]</scope>
    <source>
        <strain evidence="2 3">FWC 38</strain>
    </source>
</reference>
<dbReference type="KEGG" id="cmb:CSW64_14925"/>
<gene>
    <name evidence="2" type="ORF">CSW64_14925</name>
</gene>
<dbReference type="PANTHER" id="PTHR30336">
    <property type="entry name" value="INNER MEMBRANE PROTEIN, PROBABLE PERMEASE"/>
    <property type="match status" value="1"/>
</dbReference>